<sequence>MKINHDTWVVVADGEKFLLLRNEGDADYPVLRKISKRETENPPARDLASDRPGRMPDQGGIPGKTGGTVTEARGPQSAMEETDWHRVAEGRFAEDLAERLVAWAGEGRFERLVVVADPRTLGVLRNAYGDGLKDVLMAEVDKDLTNLTLPKMADVLKDT</sequence>
<comment type="caution">
    <text evidence="2">The sequence shown here is derived from an EMBL/GenBank/DDBJ whole genome shotgun (WGS) entry which is preliminary data.</text>
</comment>
<gene>
    <name evidence="2" type="ORF">GCM10011358_10160</name>
</gene>
<dbReference type="InterPro" id="IPR041374">
    <property type="entry name" value="BaeRF_family12"/>
</dbReference>
<accession>A0ABQ1QKC4</accession>
<evidence type="ECO:0000313" key="3">
    <source>
        <dbReference type="Proteomes" id="UP000617355"/>
    </source>
</evidence>
<feature type="region of interest" description="Disordered" evidence="1">
    <location>
        <begin position="34"/>
        <end position="84"/>
    </location>
</feature>
<keyword evidence="3" id="KW-1185">Reference proteome</keyword>
<dbReference type="Pfam" id="PF18856">
    <property type="entry name" value="baeRF_family12"/>
    <property type="match status" value="1"/>
</dbReference>
<protein>
    <submittedName>
        <fullName evidence="2">Host attachment protein</fullName>
    </submittedName>
</protein>
<name>A0ABQ1QKC4_9RHOB</name>
<reference evidence="3" key="1">
    <citation type="journal article" date="2019" name="Int. J. Syst. Evol. Microbiol.">
        <title>The Global Catalogue of Microorganisms (GCM) 10K type strain sequencing project: providing services to taxonomists for standard genome sequencing and annotation.</title>
        <authorList>
            <consortium name="The Broad Institute Genomics Platform"/>
            <consortium name="The Broad Institute Genome Sequencing Center for Infectious Disease"/>
            <person name="Wu L."/>
            <person name="Ma J."/>
        </authorList>
    </citation>
    <scope>NUCLEOTIDE SEQUENCE [LARGE SCALE GENOMIC DNA]</scope>
    <source>
        <strain evidence="3">CGMCC 1.12922</strain>
    </source>
</reference>
<evidence type="ECO:0000256" key="1">
    <source>
        <dbReference type="SAM" id="MobiDB-lite"/>
    </source>
</evidence>
<evidence type="ECO:0000313" key="2">
    <source>
        <dbReference type="EMBL" id="GGD27912.1"/>
    </source>
</evidence>
<proteinExistence type="predicted"/>
<dbReference type="EMBL" id="BMGI01000001">
    <property type="protein sequence ID" value="GGD27912.1"/>
    <property type="molecule type" value="Genomic_DNA"/>
</dbReference>
<organism evidence="2 3">
    <name type="scientific">Sinisalibacter lacisalsi</name>
    <dbReference type="NCBI Taxonomy" id="1526570"/>
    <lineage>
        <taxon>Bacteria</taxon>
        <taxon>Pseudomonadati</taxon>
        <taxon>Pseudomonadota</taxon>
        <taxon>Alphaproteobacteria</taxon>
        <taxon>Rhodobacterales</taxon>
        <taxon>Roseobacteraceae</taxon>
        <taxon>Sinisalibacter</taxon>
    </lineage>
</organism>
<dbReference type="Proteomes" id="UP000617355">
    <property type="component" value="Unassembled WGS sequence"/>
</dbReference>
<dbReference type="RefSeq" id="WP_188526507.1">
    <property type="nucleotide sequence ID" value="NZ_BMGI01000001.1"/>
</dbReference>